<name>A0A1S8LCQ6_9CLOT</name>
<evidence type="ECO:0000256" key="1">
    <source>
        <dbReference type="ARBA" id="ARBA00001974"/>
    </source>
</evidence>
<dbReference type="InterPro" id="IPR039261">
    <property type="entry name" value="FNR_nucleotide-bd"/>
</dbReference>
<dbReference type="AlphaFoldDB" id="A0A1S8LCQ6"/>
<dbReference type="InterPro" id="IPR013112">
    <property type="entry name" value="FAD-bd_8"/>
</dbReference>
<dbReference type="Gene3D" id="2.40.30.10">
    <property type="entry name" value="Translation factors"/>
    <property type="match status" value="1"/>
</dbReference>
<dbReference type="STRING" id="84029.CROST_11830"/>
<keyword evidence="12" id="KW-0472">Membrane</keyword>
<keyword evidence="13" id="KW-0614">Plasmid</keyword>
<evidence type="ECO:0000256" key="11">
    <source>
        <dbReference type="ARBA" id="ARBA00023014"/>
    </source>
</evidence>
<dbReference type="RefSeq" id="WP_077834767.1">
    <property type="nucleotide sequence ID" value="NZ_CP096984.1"/>
</dbReference>
<gene>
    <name evidence="13" type="primary">pyrK_3</name>
    <name evidence="13" type="ORF">CROST_045750</name>
</gene>
<evidence type="ECO:0000256" key="2">
    <source>
        <dbReference type="ARBA" id="ARBA00004141"/>
    </source>
</evidence>
<dbReference type="Gene3D" id="3.40.50.80">
    <property type="entry name" value="Nucleotide-binding domain of ferredoxin-NADP reductase (FNR) module"/>
    <property type="match status" value="1"/>
</dbReference>
<dbReference type="SUPFAM" id="SSF52343">
    <property type="entry name" value="Ferredoxin reductase-like, C-terminal NADP-linked domain"/>
    <property type="match status" value="1"/>
</dbReference>
<dbReference type="PANTHER" id="PTHR47354">
    <property type="entry name" value="NADH OXIDOREDUCTASE HCR"/>
    <property type="match status" value="1"/>
</dbReference>
<keyword evidence="10" id="KW-0408">Iron</keyword>
<keyword evidence="9" id="KW-0560">Oxidoreductase</keyword>
<accession>A0A1S8LCQ6</accession>
<dbReference type="InterPro" id="IPR017927">
    <property type="entry name" value="FAD-bd_FR_type"/>
</dbReference>
<evidence type="ECO:0000256" key="9">
    <source>
        <dbReference type="ARBA" id="ARBA00023002"/>
    </source>
</evidence>
<organism evidence="13 14">
    <name type="scientific">Clostridium felsineum</name>
    <dbReference type="NCBI Taxonomy" id="36839"/>
    <lineage>
        <taxon>Bacteria</taxon>
        <taxon>Bacillati</taxon>
        <taxon>Bacillota</taxon>
        <taxon>Clostridia</taxon>
        <taxon>Eubacteriales</taxon>
        <taxon>Clostridiaceae</taxon>
        <taxon>Clostridium</taxon>
    </lineage>
</organism>
<dbReference type="PRINTS" id="PR00409">
    <property type="entry name" value="PHDIOXRDTASE"/>
</dbReference>
<keyword evidence="5" id="KW-0001">2Fe-2S</keyword>
<comment type="cofactor">
    <cofactor evidence="1">
        <name>FAD</name>
        <dbReference type="ChEBI" id="CHEBI:57692"/>
    </cofactor>
</comment>
<evidence type="ECO:0000256" key="3">
    <source>
        <dbReference type="ARBA" id="ARBA00022630"/>
    </source>
</evidence>
<evidence type="ECO:0000256" key="12">
    <source>
        <dbReference type="ARBA" id="ARBA00023136"/>
    </source>
</evidence>
<comment type="subcellular location">
    <subcellularLocation>
        <location evidence="2">Membrane</location>
        <topology evidence="2">Multi-pass membrane protein</topology>
    </subcellularLocation>
</comment>
<dbReference type="Pfam" id="PF01794">
    <property type="entry name" value="Ferric_reduct"/>
    <property type="match status" value="1"/>
</dbReference>
<evidence type="ECO:0000256" key="10">
    <source>
        <dbReference type="ARBA" id="ARBA00023004"/>
    </source>
</evidence>
<dbReference type="InterPro" id="IPR013130">
    <property type="entry name" value="Fe3_Rdtase_TM_dom"/>
</dbReference>
<evidence type="ECO:0000256" key="7">
    <source>
        <dbReference type="ARBA" id="ARBA00022827"/>
    </source>
</evidence>
<keyword evidence="3" id="KW-0285">Flavoprotein</keyword>
<dbReference type="Pfam" id="PF00175">
    <property type="entry name" value="NAD_binding_1"/>
    <property type="match status" value="1"/>
</dbReference>
<dbReference type="InterPro" id="IPR001433">
    <property type="entry name" value="OxRdtase_FAD/NAD-bd"/>
</dbReference>
<evidence type="ECO:0000256" key="8">
    <source>
        <dbReference type="ARBA" id="ARBA00022989"/>
    </source>
</evidence>
<keyword evidence="7" id="KW-0274">FAD</keyword>
<dbReference type="KEGG" id="crw:CROST_045750"/>
<keyword evidence="8" id="KW-1133">Transmembrane helix</keyword>
<dbReference type="GO" id="GO:0016491">
    <property type="term" value="F:oxidoreductase activity"/>
    <property type="evidence" value="ECO:0007669"/>
    <property type="project" value="UniProtKB-KW"/>
</dbReference>
<keyword evidence="4" id="KW-0812">Transmembrane</keyword>
<dbReference type="PANTHER" id="PTHR47354:SF8">
    <property type="entry name" value="1,2-PHENYLACETYL-COA EPOXIDASE, SUBUNIT E"/>
    <property type="match status" value="1"/>
</dbReference>
<evidence type="ECO:0000313" key="13">
    <source>
        <dbReference type="EMBL" id="URZ13797.1"/>
    </source>
</evidence>
<dbReference type="PROSITE" id="PS51384">
    <property type="entry name" value="FAD_FR"/>
    <property type="match status" value="1"/>
</dbReference>
<protein>
    <submittedName>
        <fullName evidence="13">Dihydroorotate dehydrogenase B (NAD(+)), electron transfer subunit</fullName>
    </submittedName>
</protein>
<dbReference type="InterPro" id="IPR050415">
    <property type="entry name" value="MRET"/>
</dbReference>
<dbReference type="GO" id="GO:0050660">
    <property type="term" value="F:flavin adenine dinucleotide binding"/>
    <property type="evidence" value="ECO:0007669"/>
    <property type="project" value="TreeGrafter"/>
</dbReference>
<sequence length="432" mass="49856">MKKYSGLIFVLISFLLTCMWWFFQKPTGTTLSLRQYSELISSLALIAFAIINFISTRNRCVDFIFAGLDTAYIYHKYVSILGIVLIWLHNFTLKGGYGRPEAFVFMAFEPKGRPFGGMFFSAKQLGTLSLYLFTALVILFLILYKMEYEKWKLFHTIIIIPYALGVVHYYLSSSYSVFALTTFSLWMNLFNLIGVISAIYSIFLYEFIAFRHKYKITNLREVAIDTLEITAAAIHNKLNYKPGQFAFLKVLNKSGLFPSHPFTISNYSSNEIQFSIKVLGDHTKILKDNNLKTGDILSLAGPNGRFDYKSGKKHQIWIAGGIGITPFRSFIQSQIPSDYTVDLFYAYNNKSEGAYTDEFEAINQANLKVHLFNSSKTGFLGIKDFDKYITNKNEEYTIYFCGPKPMRKKLKKEFKKSNFKIKGFNYEHFQFK</sequence>
<keyword evidence="14" id="KW-1185">Reference proteome</keyword>
<keyword evidence="11" id="KW-0411">Iron-sulfur</keyword>
<dbReference type="GO" id="GO:0051537">
    <property type="term" value="F:2 iron, 2 sulfur cluster binding"/>
    <property type="evidence" value="ECO:0007669"/>
    <property type="project" value="UniProtKB-KW"/>
</dbReference>
<evidence type="ECO:0000256" key="5">
    <source>
        <dbReference type="ARBA" id="ARBA00022714"/>
    </source>
</evidence>
<dbReference type="GO" id="GO:0046872">
    <property type="term" value="F:metal ion binding"/>
    <property type="evidence" value="ECO:0007669"/>
    <property type="project" value="UniProtKB-KW"/>
</dbReference>
<geneLocation type="plasmid" evidence="13 14">
    <name>p330</name>
</geneLocation>
<evidence type="ECO:0000256" key="4">
    <source>
        <dbReference type="ARBA" id="ARBA00022692"/>
    </source>
</evidence>
<proteinExistence type="predicted"/>
<dbReference type="Proteomes" id="UP000190951">
    <property type="component" value="Plasmid p330"/>
</dbReference>
<dbReference type="CDD" id="cd06198">
    <property type="entry name" value="FNR_like_3"/>
    <property type="match status" value="1"/>
</dbReference>
<dbReference type="SUPFAM" id="SSF63380">
    <property type="entry name" value="Riboflavin synthase domain-like"/>
    <property type="match status" value="1"/>
</dbReference>
<evidence type="ECO:0000256" key="6">
    <source>
        <dbReference type="ARBA" id="ARBA00022723"/>
    </source>
</evidence>
<dbReference type="InterPro" id="IPR017938">
    <property type="entry name" value="Riboflavin_synthase-like_b-brl"/>
</dbReference>
<dbReference type="Pfam" id="PF08022">
    <property type="entry name" value="FAD_binding_8"/>
    <property type="match status" value="1"/>
</dbReference>
<keyword evidence="6" id="KW-0479">Metal-binding</keyword>
<evidence type="ECO:0000313" key="14">
    <source>
        <dbReference type="Proteomes" id="UP000190951"/>
    </source>
</evidence>
<dbReference type="EMBL" id="CP096984">
    <property type="protein sequence ID" value="URZ13797.1"/>
    <property type="molecule type" value="Genomic_DNA"/>
</dbReference>
<reference evidence="13 14" key="1">
    <citation type="submission" date="2022-04" db="EMBL/GenBank/DDBJ databases">
        <title>Genome sequence of C. roseum typestrain.</title>
        <authorList>
            <person name="Poehlein A."/>
            <person name="Schoch T."/>
            <person name="Duerre P."/>
            <person name="Daniel R."/>
        </authorList>
    </citation>
    <scope>NUCLEOTIDE SEQUENCE [LARGE SCALE GENOMIC DNA]</scope>
    <source>
        <strain evidence="13 14">DSM 7320</strain>
        <plasmid evidence="13 14">p330</plasmid>
    </source>
</reference>